<sequence>MTAPWQVNWQAYDVPRIADAVQRDPHERDVIPAANAVGDLVAHAAELLLTAVGKLEKSWSAKSEAAAETYAYARALAASLKGDADAYHQIAADVGKVVDQLDRARAEIDPLVEEWLRLGESATATTASLSAAAQDLNRRARGTMSHLDHAVGPLRIKGPKAYAPKILPVSIAPDEPRKDRPHREPRTDPDGPGRKDNPRDFPRGGGGAGGVIGGALFTAAAVVAPPVGYAPPPGLPGVATTTSSGLGASSSGGNRSAAEVLSERASEHVYDRAYSDYDGPGPTLTGGGGPPTTAMTPGAPVSMMPLGMNSGMAPGGGAFVLPGPGVGGGGVLRKATMSWSATPAPQTGTVIDGSRGGQLADWAAGLPKSTAPPQGTPAWQVARGGPGVITPGAALGPGARQGDDAQALKKWYAELAEPWRSTASERP</sequence>
<dbReference type="Proteomes" id="UP001595816">
    <property type="component" value="Unassembled WGS sequence"/>
</dbReference>
<accession>A0ABV8LKS9</accession>
<gene>
    <name evidence="2" type="ORF">ACFOZ4_12470</name>
</gene>
<protein>
    <recommendedName>
        <fullName evidence="4">PPE family protein</fullName>
    </recommendedName>
</protein>
<feature type="compositionally biased region" description="Low complexity" evidence="1">
    <location>
        <begin position="240"/>
        <end position="258"/>
    </location>
</feature>
<comment type="caution">
    <text evidence="2">The sequence shown here is derived from an EMBL/GenBank/DDBJ whole genome shotgun (WGS) entry which is preliminary data.</text>
</comment>
<dbReference type="RefSeq" id="WP_253754934.1">
    <property type="nucleotide sequence ID" value="NZ_JAMZDZ010000001.1"/>
</dbReference>
<feature type="compositionally biased region" description="Basic and acidic residues" evidence="1">
    <location>
        <begin position="174"/>
        <end position="202"/>
    </location>
</feature>
<proteinExistence type="predicted"/>
<evidence type="ECO:0000256" key="1">
    <source>
        <dbReference type="SAM" id="MobiDB-lite"/>
    </source>
</evidence>
<feature type="region of interest" description="Disordered" evidence="1">
    <location>
        <begin position="165"/>
        <end position="207"/>
    </location>
</feature>
<feature type="region of interest" description="Disordered" evidence="1">
    <location>
        <begin position="240"/>
        <end position="259"/>
    </location>
</feature>
<name>A0ABV8LKS9_9ACTN</name>
<evidence type="ECO:0000313" key="2">
    <source>
        <dbReference type="EMBL" id="MFC4131419.1"/>
    </source>
</evidence>
<reference evidence="3" key="1">
    <citation type="journal article" date="2019" name="Int. J. Syst. Evol. Microbiol.">
        <title>The Global Catalogue of Microorganisms (GCM) 10K type strain sequencing project: providing services to taxonomists for standard genome sequencing and annotation.</title>
        <authorList>
            <consortium name="The Broad Institute Genomics Platform"/>
            <consortium name="The Broad Institute Genome Sequencing Center for Infectious Disease"/>
            <person name="Wu L."/>
            <person name="Ma J."/>
        </authorList>
    </citation>
    <scope>NUCLEOTIDE SEQUENCE [LARGE SCALE GENOMIC DNA]</scope>
    <source>
        <strain evidence="3">CGMCC 4.7289</strain>
    </source>
</reference>
<organism evidence="2 3">
    <name type="scientific">Hamadaea flava</name>
    <dbReference type="NCBI Taxonomy" id="1742688"/>
    <lineage>
        <taxon>Bacteria</taxon>
        <taxon>Bacillati</taxon>
        <taxon>Actinomycetota</taxon>
        <taxon>Actinomycetes</taxon>
        <taxon>Micromonosporales</taxon>
        <taxon>Micromonosporaceae</taxon>
        <taxon>Hamadaea</taxon>
    </lineage>
</organism>
<dbReference type="EMBL" id="JBHSAY010000006">
    <property type="protein sequence ID" value="MFC4131419.1"/>
    <property type="molecule type" value="Genomic_DNA"/>
</dbReference>
<evidence type="ECO:0000313" key="3">
    <source>
        <dbReference type="Proteomes" id="UP001595816"/>
    </source>
</evidence>
<keyword evidence="3" id="KW-1185">Reference proteome</keyword>
<evidence type="ECO:0008006" key="4">
    <source>
        <dbReference type="Google" id="ProtNLM"/>
    </source>
</evidence>